<dbReference type="Gene3D" id="2.30.130.10">
    <property type="entry name" value="PUA domain"/>
    <property type="match status" value="1"/>
</dbReference>
<dbReference type="SUPFAM" id="SSF88802">
    <property type="entry name" value="Pre-PUA domain"/>
    <property type="match status" value="1"/>
</dbReference>
<dbReference type="CDD" id="cd21149">
    <property type="entry name" value="PUA_archaeosine_TGT"/>
    <property type="match status" value="1"/>
</dbReference>
<organism evidence="2">
    <name type="scientific">Caldiarchaeum subterraneum</name>
    <dbReference type="NCBI Taxonomy" id="311458"/>
    <lineage>
        <taxon>Archaea</taxon>
        <taxon>Nitrososphaerota</taxon>
        <taxon>Candidatus Caldarchaeales</taxon>
        <taxon>Candidatus Caldarchaeaceae</taxon>
        <taxon>Candidatus Caldarchaeum</taxon>
    </lineage>
</organism>
<feature type="domain" description="PUA" evidence="1">
    <location>
        <begin position="108"/>
        <end position="181"/>
    </location>
</feature>
<dbReference type="GO" id="GO:0003723">
    <property type="term" value="F:RNA binding"/>
    <property type="evidence" value="ECO:0007669"/>
    <property type="project" value="InterPro"/>
</dbReference>
<dbReference type="InterPro" id="IPR004521">
    <property type="entry name" value="Uncharacterised_CHP00451"/>
</dbReference>
<dbReference type="Pfam" id="PF01472">
    <property type="entry name" value="PUA"/>
    <property type="match status" value="1"/>
</dbReference>
<dbReference type="InterPro" id="IPR036974">
    <property type="entry name" value="PUA_sf"/>
</dbReference>
<dbReference type="InterPro" id="IPR002478">
    <property type="entry name" value="PUA"/>
</dbReference>
<reference evidence="2" key="1">
    <citation type="journal article" date="2020" name="mSystems">
        <title>Genome- and Community-Level Interaction Insights into Carbon Utilization and Element Cycling Functions of Hydrothermarchaeota in Hydrothermal Sediment.</title>
        <authorList>
            <person name="Zhou Z."/>
            <person name="Liu Y."/>
            <person name="Xu W."/>
            <person name="Pan J."/>
            <person name="Luo Z.H."/>
            <person name="Li M."/>
        </authorList>
    </citation>
    <scope>NUCLEOTIDE SEQUENCE [LARGE SCALE GENOMIC DNA]</scope>
    <source>
        <strain evidence="2">SpSt-1084</strain>
    </source>
</reference>
<dbReference type="Pfam" id="PF14810">
    <property type="entry name" value="TGT_C2"/>
    <property type="match status" value="1"/>
</dbReference>
<dbReference type="SMART" id="SM00359">
    <property type="entry name" value="PUA"/>
    <property type="match status" value="1"/>
</dbReference>
<dbReference type="InterPro" id="IPR015947">
    <property type="entry name" value="PUA-like_sf"/>
</dbReference>
<protein>
    <recommendedName>
        <fullName evidence="1">PUA domain-containing protein</fullName>
    </recommendedName>
</protein>
<proteinExistence type="predicted"/>
<evidence type="ECO:0000313" key="2">
    <source>
        <dbReference type="EMBL" id="HHR40569.1"/>
    </source>
</evidence>
<dbReference type="NCBIfam" id="TIGR00451">
    <property type="entry name" value="unchar_dom_2"/>
    <property type="match status" value="1"/>
</dbReference>
<name>A0A7C5U7Z0_CALS0</name>
<evidence type="ECO:0000259" key="1">
    <source>
        <dbReference type="SMART" id="SM00359"/>
    </source>
</evidence>
<dbReference type="Gene3D" id="3.10.450.90">
    <property type="entry name" value="ArcTGT, C2 domain"/>
    <property type="match status" value="1"/>
</dbReference>
<dbReference type="InterPro" id="IPR038250">
    <property type="entry name" value="TGT_C2_sf"/>
</dbReference>
<accession>A0A7C5U7Z0</accession>
<sequence>MTKTRLKSTVKPLSSLLKKFETSRLISMSFKEIHLRYARELFSFIFGIDGRAFFPDECEVEVSPSTGKLRRIWLNGKCIATVRAEDGLISLTLHGGERLLGLVEGVRHQVVVNERSVSRVKEGYDVSAGEVVDADPAIIPSSEVLVVDEARRLVGVGKAVLTAVEMKELRNGTAVKVRHKV</sequence>
<dbReference type="SUPFAM" id="SSF88697">
    <property type="entry name" value="PUA domain-like"/>
    <property type="match status" value="1"/>
</dbReference>
<dbReference type="PROSITE" id="PS50890">
    <property type="entry name" value="PUA"/>
    <property type="match status" value="1"/>
</dbReference>
<dbReference type="InterPro" id="IPR029402">
    <property type="entry name" value="TGT_C2"/>
</dbReference>
<comment type="caution">
    <text evidence="2">The sequence shown here is derived from an EMBL/GenBank/DDBJ whole genome shotgun (WGS) entry which is preliminary data.</text>
</comment>
<dbReference type="AlphaFoldDB" id="A0A7C5U7Z0"/>
<dbReference type="EMBL" id="DRXS01000105">
    <property type="protein sequence ID" value="HHR40569.1"/>
    <property type="molecule type" value="Genomic_DNA"/>
</dbReference>
<gene>
    <name evidence="2" type="ORF">ENM42_01935</name>
</gene>